<dbReference type="KEGG" id="mrr:Moror_9673"/>
<evidence type="ECO:0000313" key="1">
    <source>
        <dbReference type="EMBL" id="ESK86674.1"/>
    </source>
</evidence>
<dbReference type="AlphaFoldDB" id="V2Y4V7"/>
<evidence type="ECO:0000313" key="2">
    <source>
        <dbReference type="Proteomes" id="UP000017559"/>
    </source>
</evidence>
<accession>V2Y4V7</accession>
<proteinExistence type="predicted"/>
<dbReference type="Proteomes" id="UP000017559">
    <property type="component" value="Unassembled WGS sequence"/>
</dbReference>
<dbReference type="STRING" id="1381753.V2Y4V7"/>
<dbReference type="OrthoDB" id="61113at2759"/>
<dbReference type="HOGENOM" id="CLU_086106_1_0_1"/>
<gene>
    <name evidence="1" type="ORF">Moror_9673</name>
</gene>
<reference evidence="1 2" key="1">
    <citation type="journal article" date="2014" name="BMC Genomics">
        <title>Genome and secretome analysis of the hemibiotrophic fungal pathogen, Moniliophthora roreri, which causes frosty pod rot disease of cacao: mechanisms of the biotrophic and necrotrophic phases.</title>
        <authorList>
            <person name="Meinhardt L.W."/>
            <person name="Costa G.G.L."/>
            <person name="Thomazella D.P.T."/>
            <person name="Teixeira P.J.P.L."/>
            <person name="Carazzolle M.F."/>
            <person name="Schuster S.C."/>
            <person name="Carlson J.E."/>
            <person name="Guiltinan M.J."/>
            <person name="Mieczkowski P."/>
            <person name="Farmer A."/>
            <person name="Ramaraj T."/>
            <person name="Crozier J."/>
            <person name="Davis R.E."/>
            <person name="Shao J."/>
            <person name="Melnick R.L."/>
            <person name="Pereira G.A.G."/>
            <person name="Bailey B.A."/>
        </authorList>
    </citation>
    <scope>NUCLEOTIDE SEQUENCE [LARGE SCALE GENOMIC DNA]</scope>
    <source>
        <strain evidence="1 2">MCA 2997</strain>
    </source>
</reference>
<comment type="caution">
    <text evidence="1">The sequence shown here is derived from an EMBL/GenBank/DDBJ whole genome shotgun (WGS) entry which is preliminary data.</text>
</comment>
<organism evidence="1 2">
    <name type="scientific">Moniliophthora roreri (strain MCA 2997)</name>
    <name type="common">Cocoa frosty pod rot fungus</name>
    <name type="synonym">Crinipellis roreri</name>
    <dbReference type="NCBI Taxonomy" id="1381753"/>
    <lineage>
        <taxon>Eukaryota</taxon>
        <taxon>Fungi</taxon>
        <taxon>Dikarya</taxon>
        <taxon>Basidiomycota</taxon>
        <taxon>Agaricomycotina</taxon>
        <taxon>Agaricomycetes</taxon>
        <taxon>Agaricomycetidae</taxon>
        <taxon>Agaricales</taxon>
        <taxon>Marasmiineae</taxon>
        <taxon>Marasmiaceae</taxon>
        <taxon>Moniliophthora</taxon>
    </lineage>
</organism>
<keyword evidence="2" id="KW-1185">Reference proteome</keyword>
<protein>
    <submittedName>
        <fullName evidence="1">Uncharacterized protein</fullName>
    </submittedName>
</protein>
<name>V2Y4V7_MONRO</name>
<dbReference type="EMBL" id="AWSO01000904">
    <property type="protein sequence ID" value="ESK86674.1"/>
    <property type="molecule type" value="Genomic_DNA"/>
</dbReference>
<dbReference type="Gene3D" id="3.40.630.30">
    <property type="match status" value="1"/>
</dbReference>
<sequence length="210" mass="23808">MSKPTVHRVQELTESEVVHLTDIHVRAYEGDFSMLISLGGDWSLAPYIARAIIRATLLEGEIYVVKNDSNQIVSFGLWFRPGTEVFSTPEQRVLGFDDFFKKLKPEMQEWYSNTYPEYLKKYLDGVFTKEVDNSQFITSQRLIRIIGNVEALVVLQPQKVAKQNEFIGLATAPPLNVRKYLSMGFKERTAFSLPSPAGDQVVHVFSKGSA</sequence>